<keyword evidence="2" id="KW-0732">Signal</keyword>
<dbReference type="Proteomes" id="UP001501759">
    <property type="component" value="Unassembled WGS sequence"/>
</dbReference>
<gene>
    <name evidence="3" type="ORF">GCM10023335_23380</name>
</gene>
<name>A0ABP9ISY1_9ACTN</name>
<keyword evidence="4" id="KW-1185">Reference proteome</keyword>
<accession>A0ABP9ISY1</accession>
<evidence type="ECO:0000256" key="1">
    <source>
        <dbReference type="SAM" id="MobiDB-lite"/>
    </source>
</evidence>
<dbReference type="EMBL" id="BAABKB010000004">
    <property type="protein sequence ID" value="GAA5006081.1"/>
    <property type="molecule type" value="Genomic_DNA"/>
</dbReference>
<evidence type="ECO:0000313" key="3">
    <source>
        <dbReference type="EMBL" id="GAA5006081.1"/>
    </source>
</evidence>
<sequence>MKRTIGSTALGVGALVGPLGSPAEAAHADTTAPRIDPRSPVVSDGGPSDGAIASEPGAAVGVPVQGTTSRAPRTRVPAAVTEQVPCAPDN</sequence>
<reference evidence="4" key="1">
    <citation type="journal article" date="2019" name="Int. J. Syst. Evol. Microbiol.">
        <title>The Global Catalogue of Microorganisms (GCM) 10K type strain sequencing project: providing services to taxonomists for standard genome sequencing and annotation.</title>
        <authorList>
            <consortium name="The Broad Institute Genomics Platform"/>
            <consortium name="The Broad Institute Genome Sequencing Center for Infectious Disease"/>
            <person name="Wu L."/>
            <person name="Ma J."/>
        </authorList>
    </citation>
    <scope>NUCLEOTIDE SEQUENCE [LARGE SCALE GENOMIC DNA]</scope>
    <source>
        <strain evidence="4">JCM 18409</strain>
    </source>
</reference>
<evidence type="ECO:0000256" key="2">
    <source>
        <dbReference type="SAM" id="SignalP"/>
    </source>
</evidence>
<feature type="region of interest" description="Disordered" evidence="1">
    <location>
        <begin position="1"/>
        <end position="90"/>
    </location>
</feature>
<evidence type="ECO:0008006" key="5">
    <source>
        <dbReference type="Google" id="ProtNLM"/>
    </source>
</evidence>
<feature type="compositionally biased region" description="Low complexity" evidence="1">
    <location>
        <begin position="9"/>
        <end position="20"/>
    </location>
</feature>
<evidence type="ECO:0000313" key="4">
    <source>
        <dbReference type="Proteomes" id="UP001501759"/>
    </source>
</evidence>
<dbReference type="RefSeq" id="WP_345645812.1">
    <property type="nucleotide sequence ID" value="NZ_BAABKB010000004.1"/>
</dbReference>
<feature type="chain" id="PRO_5045117593" description="Tat pathway signal sequence domain protein" evidence="2">
    <location>
        <begin position="26"/>
        <end position="90"/>
    </location>
</feature>
<protein>
    <recommendedName>
        <fullName evidence="5">Tat pathway signal sequence domain protein</fullName>
    </recommendedName>
</protein>
<feature type="signal peptide" evidence="2">
    <location>
        <begin position="1"/>
        <end position="25"/>
    </location>
</feature>
<proteinExistence type="predicted"/>
<organism evidence="3 4">
    <name type="scientific">Streptomyces siamensis</name>
    <dbReference type="NCBI Taxonomy" id="1274986"/>
    <lineage>
        <taxon>Bacteria</taxon>
        <taxon>Bacillati</taxon>
        <taxon>Actinomycetota</taxon>
        <taxon>Actinomycetes</taxon>
        <taxon>Kitasatosporales</taxon>
        <taxon>Streptomycetaceae</taxon>
        <taxon>Streptomyces</taxon>
    </lineage>
</organism>
<comment type="caution">
    <text evidence="3">The sequence shown here is derived from an EMBL/GenBank/DDBJ whole genome shotgun (WGS) entry which is preliminary data.</text>
</comment>